<name>A0A949NDB8_9FIRM</name>
<sequence>MENQKEVLAWMLSLEKLFLEHRELMEGVRDGKEIEPLDSLNDYCVHLYKGLKQLSEASGIPVMTRMQGDGLYRRNYIIHNGIEYFQLEPLQTAR</sequence>
<evidence type="ECO:0000313" key="2">
    <source>
        <dbReference type="Proteomes" id="UP000712157"/>
    </source>
</evidence>
<comment type="caution">
    <text evidence="1">The sequence shown here is derived from an EMBL/GenBank/DDBJ whole genome shotgun (WGS) entry which is preliminary data.</text>
</comment>
<dbReference type="EMBL" id="JAHQCW010000005">
    <property type="protein sequence ID" value="MBU9735796.1"/>
    <property type="molecule type" value="Genomic_DNA"/>
</dbReference>
<evidence type="ECO:0000313" key="1">
    <source>
        <dbReference type="EMBL" id="MBU9735796.1"/>
    </source>
</evidence>
<dbReference type="AlphaFoldDB" id="A0A949NDB8"/>
<proteinExistence type="predicted"/>
<gene>
    <name evidence="1" type="ORF">KTH89_04555</name>
</gene>
<dbReference type="RefSeq" id="WP_158348670.1">
    <property type="nucleotide sequence ID" value="NZ_JAHQCW010000005.1"/>
</dbReference>
<reference evidence="1" key="1">
    <citation type="submission" date="2021-06" db="EMBL/GenBank/DDBJ databases">
        <title>Description of novel taxa of the family Lachnospiraceae.</title>
        <authorList>
            <person name="Chaplin A.V."/>
            <person name="Sokolova S.R."/>
            <person name="Pikina A.P."/>
            <person name="Korzhanova M."/>
            <person name="Belova V."/>
            <person name="Korostin D."/>
            <person name="Efimov B.A."/>
        </authorList>
    </citation>
    <scope>NUCLEOTIDE SEQUENCE</scope>
    <source>
        <strain evidence="1">ASD5720</strain>
    </source>
</reference>
<dbReference type="Proteomes" id="UP000712157">
    <property type="component" value="Unassembled WGS sequence"/>
</dbReference>
<organism evidence="1 2">
    <name type="scientific">Diplocloster agilis</name>
    <dbReference type="NCBI Taxonomy" id="2850323"/>
    <lineage>
        <taxon>Bacteria</taxon>
        <taxon>Bacillati</taxon>
        <taxon>Bacillota</taxon>
        <taxon>Clostridia</taxon>
        <taxon>Lachnospirales</taxon>
        <taxon>Lachnospiraceae</taxon>
        <taxon>Diplocloster</taxon>
    </lineage>
</organism>
<accession>A0A949NDB8</accession>
<keyword evidence="2" id="KW-1185">Reference proteome</keyword>
<protein>
    <submittedName>
        <fullName evidence="1">Uncharacterized protein</fullName>
    </submittedName>
</protein>